<evidence type="ECO:0000259" key="1">
    <source>
        <dbReference type="Pfam" id="PF01738"/>
    </source>
</evidence>
<dbReference type="InterPro" id="IPR002925">
    <property type="entry name" value="Dienelactn_hydro"/>
</dbReference>
<accession>A0A8I3A9N3</accession>
<dbReference type="EMBL" id="JAGFBS010000017">
    <property type="protein sequence ID" value="KAG6374765.1"/>
    <property type="molecule type" value="Genomic_DNA"/>
</dbReference>
<organism evidence="2 3">
    <name type="scientific">Boletus reticuloceps</name>
    <dbReference type="NCBI Taxonomy" id="495285"/>
    <lineage>
        <taxon>Eukaryota</taxon>
        <taxon>Fungi</taxon>
        <taxon>Dikarya</taxon>
        <taxon>Basidiomycota</taxon>
        <taxon>Agaricomycotina</taxon>
        <taxon>Agaricomycetes</taxon>
        <taxon>Agaricomycetidae</taxon>
        <taxon>Boletales</taxon>
        <taxon>Boletineae</taxon>
        <taxon>Boletaceae</taxon>
        <taxon>Boletoideae</taxon>
        <taxon>Boletus</taxon>
    </lineage>
</organism>
<sequence length="250" mass="27546">MSTHCYSGVRHEGNPEGKFDTIGGVKCYLATPIVDYSKEKIVLFLPDAFGIELVNNQLLCDDFAKNGFRVVGVDLFNGDPAPLDAMETGTFNLSAWLSKHGTDVTRPRIDNVIATLKHQGIMEFAATGYCFSARYVFDLAFDGIIKVAAVSHPSLLKIPEDLHKFKQTKVPLLINSCEIDQVFSTDSQAQADAILGGGLIKTDLYRREYFDGCTHGFAVRGDMSNPKVKAGKEGAFKAIVEFFLQYFPQS</sequence>
<dbReference type="Gene3D" id="3.40.50.1820">
    <property type="entry name" value="alpha/beta hydrolase"/>
    <property type="match status" value="1"/>
</dbReference>
<dbReference type="Pfam" id="PF01738">
    <property type="entry name" value="DLH"/>
    <property type="match status" value="1"/>
</dbReference>
<proteinExistence type="predicted"/>
<dbReference type="GO" id="GO:0016787">
    <property type="term" value="F:hydrolase activity"/>
    <property type="evidence" value="ECO:0007669"/>
    <property type="project" value="UniProtKB-KW"/>
</dbReference>
<dbReference type="PANTHER" id="PTHR17630:SF44">
    <property type="entry name" value="PROTEIN AIM2"/>
    <property type="match status" value="1"/>
</dbReference>
<dbReference type="OrthoDB" id="17560at2759"/>
<dbReference type="InterPro" id="IPR029058">
    <property type="entry name" value="AB_hydrolase_fold"/>
</dbReference>
<protein>
    <submittedName>
        <fullName evidence="2">Dienelactone hydrolase</fullName>
    </submittedName>
</protein>
<feature type="domain" description="Dienelactone hydrolase" evidence="1">
    <location>
        <begin position="26"/>
        <end position="246"/>
    </location>
</feature>
<dbReference type="SUPFAM" id="SSF53474">
    <property type="entry name" value="alpha/beta-Hydrolases"/>
    <property type="match status" value="1"/>
</dbReference>
<dbReference type="PANTHER" id="PTHR17630">
    <property type="entry name" value="DIENELACTONE HYDROLASE"/>
    <property type="match status" value="1"/>
</dbReference>
<keyword evidence="2" id="KW-0378">Hydrolase</keyword>
<gene>
    <name evidence="2" type="ORF">JVT61DRAFT_4141</name>
</gene>
<name>A0A8I3A9N3_9AGAM</name>
<comment type="caution">
    <text evidence="2">The sequence shown here is derived from an EMBL/GenBank/DDBJ whole genome shotgun (WGS) entry which is preliminary data.</text>
</comment>
<reference evidence="2" key="1">
    <citation type="submission" date="2021-03" db="EMBL/GenBank/DDBJ databases">
        <title>Evolutionary innovations through gain and loss of genes in the ectomycorrhizal Boletales.</title>
        <authorList>
            <person name="Wu G."/>
            <person name="Miyauchi S."/>
            <person name="Morin E."/>
            <person name="Yang Z.-L."/>
            <person name="Xu J."/>
            <person name="Martin F.M."/>
        </authorList>
    </citation>
    <scope>NUCLEOTIDE SEQUENCE</scope>
    <source>
        <strain evidence="2">BR01</strain>
    </source>
</reference>
<keyword evidence="3" id="KW-1185">Reference proteome</keyword>
<dbReference type="AlphaFoldDB" id="A0A8I3A9N3"/>
<evidence type="ECO:0000313" key="2">
    <source>
        <dbReference type="EMBL" id="KAG6374765.1"/>
    </source>
</evidence>
<dbReference type="Proteomes" id="UP000683000">
    <property type="component" value="Unassembled WGS sequence"/>
</dbReference>
<evidence type="ECO:0000313" key="3">
    <source>
        <dbReference type="Proteomes" id="UP000683000"/>
    </source>
</evidence>